<proteinExistence type="predicted"/>
<dbReference type="FunCoup" id="A0A1J7IYT4">
    <property type="interactions" value="37"/>
</dbReference>
<feature type="domain" description="Conserved oligomeric Golgi complex subunit 5 helical" evidence="7">
    <location>
        <begin position="289"/>
        <end position="411"/>
    </location>
</feature>
<accession>A0A1J7IYT4</accession>
<dbReference type="STRING" id="1408157.A0A1J7IYT4"/>
<dbReference type="InterPro" id="IPR048485">
    <property type="entry name" value="COG5_helical"/>
</dbReference>
<dbReference type="Proteomes" id="UP000182658">
    <property type="component" value="Unassembled WGS sequence"/>
</dbReference>
<dbReference type="EMBL" id="KV875100">
    <property type="protein sequence ID" value="OIW26249.1"/>
    <property type="molecule type" value="Genomic_DNA"/>
</dbReference>
<keyword evidence="5" id="KW-0175">Coiled coil</keyword>
<reference evidence="8 9" key="1">
    <citation type="submission" date="2016-10" db="EMBL/GenBank/DDBJ databases">
        <title>Draft genome sequence of Coniochaeta ligniaria NRRL30616, a lignocellulolytic fungus for bioabatement of inhibitors in plant biomass hydrolysates.</title>
        <authorList>
            <consortium name="DOE Joint Genome Institute"/>
            <person name="Jimenez D.J."/>
            <person name="Hector R.E."/>
            <person name="Riley R."/>
            <person name="Sun H."/>
            <person name="Grigoriev I.V."/>
            <person name="Van Elsas J.D."/>
            <person name="Nichols N.N."/>
        </authorList>
    </citation>
    <scope>NUCLEOTIDE SEQUENCE [LARGE SCALE GENOMIC DNA]</scope>
    <source>
        <strain evidence="8 9">NRRL 30616</strain>
    </source>
</reference>
<evidence type="ECO:0000256" key="4">
    <source>
        <dbReference type="ARBA" id="ARBA00023136"/>
    </source>
</evidence>
<dbReference type="GO" id="GO:0006891">
    <property type="term" value="P:intra-Golgi vesicle-mediated transport"/>
    <property type="evidence" value="ECO:0007669"/>
    <property type="project" value="InterPro"/>
</dbReference>
<keyword evidence="9" id="KW-1185">Reference proteome</keyword>
<evidence type="ECO:0000313" key="9">
    <source>
        <dbReference type="Proteomes" id="UP000182658"/>
    </source>
</evidence>
<dbReference type="GO" id="GO:0000139">
    <property type="term" value="C:Golgi membrane"/>
    <property type="evidence" value="ECO:0007669"/>
    <property type="project" value="UniProtKB-SubCell"/>
</dbReference>
<protein>
    <recommendedName>
        <fullName evidence="2">Conserved oligomeric Golgi complex subunit 5</fullName>
    </recommendedName>
</protein>
<dbReference type="AlphaFoldDB" id="A0A1J7IYT4"/>
<sequence length="455" mass="49062">MSPANDDDEPSYIDYETFLSPDFSPSSFANTLVRATNNENDTRLDLSTPLSRVLFDIQEIDSHIDVLTTRSAIPLLTHTQDQTAASTRIVTEIDSQVKALNDSYRQLEKEVIQKHAEAEEVQQVASRLWETLKLGRAVGRCLQLGRQLEMQHSELAGSASASASASTAASRKEDHRALVRSTHTLLSLRELLAGAPVPGSEGYGLDRVSTMRTLQTSIVGPIELSVRETSERIIREFSPGSSTSSAPTFAQTEEIRARTVSALTALYLLSPSQSASKPGGKEEKWTPTLMLQALEVYLRSALQSSIAGLARGLAALPSLERTLSEVAARCQNVVALEAVLEATKAPPPRGTGNLLQPLLAYLETGSLASYFWRTLASSLATRVQEIVNRGGVSARTLKTNRNAVSDAIKDCVVRGSQVPNAIAATTKGKRVGEKAPSWDREVAVMVGAVVGNLGR</sequence>
<gene>
    <name evidence="8" type="ORF">CONLIGDRAFT_467229</name>
</gene>
<evidence type="ECO:0000256" key="5">
    <source>
        <dbReference type="SAM" id="Coils"/>
    </source>
</evidence>
<keyword evidence="4" id="KW-0472">Membrane</keyword>
<evidence type="ECO:0000259" key="7">
    <source>
        <dbReference type="Pfam" id="PF20649"/>
    </source>
</evidence>
<feature type="domain" description="Conserved oligomeric Golgi complex subunit 5 N-terminal" evidence="6">
    <location>
        <begin position="16"/>
        <end position="148"/>
    </location>
</feature>
<dbReference type="Pfam" id="PF10392">
    <property type="entry name" value="COG5_N"/>
    <property type="match status" value="1"/>
</dbReference>
<comment type="subcellular location">
    <subcellularLocation>
        <location evidence="1">Golgi apparatus membrane</location>
        <topology evidence="1">Peripheral membrane protein</topology>
    </subcellularLocation>
</comment>
<dbReference type="GO" id="GO:0017119">
    <property type="term" value="C:Golgi transport complex"/>
    <property type="evidence" value="ECO:0007669"/>
    <property type="project" value="InterPro"/>
</dbReference>
<keyword evidence="3" id="KW-0333">Golgi apparatus</keyword>
<dbReference type="PANTHER" id="PTHR13228">
    <property type="entry name" value="CONSERVED OLIGOMERIC GOLGI COMPLEX COMPONENT 5"/>
    <property type="match status" value="1"/>
</dbReference>
<dbReference type="InterPro" id="IPR049176">
    <property type="entry name" value="COG5_N"/>
</dbReference>
<dbReference type="Pfam" id="PF20649">
    <property type="entry name" value="COG5_C"/>
    <property type="match status" value="1"/>
</dbReference>
<name>A0A1J7IYT4_9PEZI</name>
<evidence type="ECO:0000313" key="8">
    <source>
        <dbReference type="EMBL" id="OIW26249.1"/>
    </source>
</evidence>
<dbReference type="PANTHER" id="PTHR13228:SF3">
    <property type="entry name" value="CONSERVED OLIGOMERIC GOLGI COMPLEX SUBUNIT 5"/>
    <property type="match status" value="1"/>
</dbReference>
<evidence type="ECO:0000256" key="3">
    <source>
        <dbReference type="ARBA" id="ARBA00023034"/>
    </source>
</evidence>
<evidence type="ECO:0000259" key="6">
    <source>
        <dbReference type="Pfam" id="PF10392"/>
    </source>
</evidence>
<evidence type="ECO:0000256" key="2">
    <source>
        <dbReference type="ARBA" id="ARBA00020974"/>
    </source>
</evidence>
<dbReference type="InParanoid" id="A0A1J7IYT4"/>
<evidence type="ECO:0000256" key="1">
    <source>
        <dbReference type="ARBA" id="ARBA00004395"/>
    </source>
</evidence>
<organism evidence="8 9">
    <name type="scientific">Coniochaeta ligniaria NRRL 30616</name>
    <dbReference type="NCBI Taxonomy" id="1408157"/>
    <lineage>
        <taxon>Eukaryota</taxon>
        <taxon>Fungi</taxon>
        <taxon>Dikarya</taxon>
        <taxon>Ascomycota</taxon>
        <taxon>Pezizomycotina</taxon>
        <taxon>Sordariomycetes</taxon>
        <taxon>Sordariomycetidae</taxon>
        <taxon>Coniochaetales</taxon>
        <taxon>Coniochaetaceae</taxon>
        <taxon>Coniochaeta</taxon>
    </lineage>
</organism>
<dbReference type="OrthoDB" id="18786at2759"/>
<dbReference type="InterPro" id="IPR019465">
    <property type="entry name" value="Cog5"/>
</dbReference>
<feature type="coiled-coil region" evidence="5">
    <location>
        <begin position="90"/>
        <end position="124"/>
    </location>
</feature>